<feature type="domain" description="AB hydrolase-1" evidence="3">
    <location>
        <begin position="28"/>
        <end position="301"/>
    </location>
</feature>
<dbReference type="GO" id="GO:0016787">
    <property type="term" value="F:hydrolase activity"/>
    <property type="evidence" value="ECO:0007669"/>
    <property type="project" value="UniProtKB-KW"/>
</dbReference>
<organism evidence="4 5">
    <name type="scientific">Acaromyces ingoldii</name>
    <dbReference type="NCBI Taxonomy" id="215250"/>
    <lineage>
        <taxon>Eukaryota</taxon>
        <taxon>Fungi</taxon>
        <taxon>Dikarya</taxon>
        <taxon>Basidiomycota</taxon>
        <taxon>Ustilaginomycotina</taxon>
        <taxon>Exobasidiomycetes</taxon>
        <taxon>Exobasidiales</taxon>
        <taxon>Cryptobasidiaceae</taxon>
        <taxon>Acaromyces</taxon>
    </lineage>
</organism>
<dbReference type="OrthoDB" id="284184at2759"/>
<dbReference type="RefSeq" id="XP_025375938.1">
    <property type="nucleotide sequence ID" value="XM_025524194.1"/>
</dbReference>
<dbReference type="STRING" id="215250.A0A316YGS3"/>
<evidence type="ECO:0000313" key="5">
    <source>
        <dbReference type="Proteomes" id="UP000245768"/>
    </source>
</evidence>
<dbReference type="InterPro" id="IPR029058">
    <property type="entry name" value="AB_hydrolase_fold"/>
</dbReference>
<evidence type="ECO:0000256" key="2">
    <source>
        <dbReference type="ARBA" id="ARBA00038334"/>
    </source>
</evidence>
<dbReference type="PRINTS" id="PR00412">
    <property type="entry name" value="EPOXHYDRLASE"/>
</dbReference>
<dbReference type="SUPFAM" id="SSF53474">
    <property type="entry name" value="alpha/beta-Hydrolases"/>
    <property type="match status" value="1"/>
</dbReference>
<dbReference type="GeneID" id="37046110"/>
<dbReference type="InParanoid" id="A0A316YGS3"/>
<comment type="similarity">
    <text evidence="2">Belongs to the AB hydrolase superfamily. Epoxide hydrolase family.</text>
</comment>
<evidence type="ECO:0000256" key="1">
    <source>
        <dbReference type="ARBA" id="ARBA00022801"/>
    </source>
</evidence>
<sequence length="321" mass="35704">MADKLKTLETSRGFTYSYRAHPAKGNKPTLLLFHGFPDDATEWTGLIEGHLLPGGFGVVAPNLLGYTGTSKPTDPAAYKFRKMVQDIVEILEAESVDKVIVLGHDWGSSFAQRFYNLAPGRVAGLAIANVGYRKPTNEQFDLDAVLSLSTKLFGYGTFWYWKLFTTPQGPRILGEHLDSLFSLAHPADTRIWLDTFCKEDGLEAFLKADKQTEVQPYATAEMRQRWNARLARDGLEAPCCWYRAVVEGHQVGEADESNQVVQVPSLFIGYSDDYICRPEMNDATLLPHLTTVTLTGGHWGLYAYPKAFGDTVVGWVNSISV</sequence>
<dbReference type="PANTHER" id="PTHR43329">
    <property type="entry name" value="EPOXIDE HYDROLASE"/>
    <property type="match status" value="1"/>
</dbReference>
<keyword evidence="1 4" id="KW-0378">Hydrolase</keyword>
<proteinExistence type="inferred from homology"/>
<dbReference type="Proteomes" id="UP000245768">
    <property type="component" value="Unassembled WGS sequence"/>
</dbReference>
<protein>
    <submittedName>
        <fullName evidence="4">Alpha/beta-hydrolase</fullName>
    </submittedName>
</protein>
<keyword evidence="5" id="KW-1185">Reference proteome</keyword>
<reference evidence="4 5" key="1">
    <citation type="journal article" date="2018" name="Mol. Biol. Evol.">
        <title>Broad Genomic Sampling Reveals a Smut Pathogenic Ancestry of the Fungal Clade Ustilaginomycotina.</title>
        <authorList>
            <person name="Kijpornyongpan T."/>
            <person name="Mondo S.J."/>
            <person name="Barry K."/>
            <person name="Sandor L."/>
            <person name="Lee J."/>
            <person name="Lipzen A."/>
            <person name="Pangilinan J."/>
            <person name="LaButti K."/>
            <person name="Hainaut M."/>
            <person name="Henrissat B."/>
            <person name="Grigoriev I.V."/>
            <person name="Spatafora J.W."/>
            <person name="Aime M.C."/>
        </authorList>
    </citation>
    <scope>NUCLEOTIDE SEQUENCE [LARGE SCALE GENOMIC DNA]</scope>
    <source>
        <strain evidence="4 5">MCA 4198</strain>
    </source>
</reference>
<dbReference type="Pfam" id="PF00561">
    <property type="entry name" value="Abhydrolase_1"/>
    <property type="match status" value="1"/>
</dbReference>
<name>A0A316YGS3_9BASI</name>
<dbReference type="Gene3D" id="3.40.50.1820">
    <property type="entry name" value="alpha/beta hydrolase"/>
    <property type="match status" value="1"/>
</dbReference>
<dbReference type="InterPro" id="IPR000073">
    <property type="entry name" value="AB_hydrolase_1"/>
</dbReference>
<dbReference type="AlphaFoldDB" id="A0A316YGS3"/>
<evidence type="ECO:0000259" key="3">
    <source>
        <dbReference type="Pfam" id="PF00561"/>
    </source>
</evidence>
<accession>A0A316YGS3</accession>
<dbReference type="EMBL" id="KZ819638">
    <property type="protein sequence ID" value="PWN88740.1"/>
    <property type="molecule type" value="Genomic_DNA"/>
</dbReference>
<dbReference type="InterPro" id="IPR000639">
    <property type="entry name" value="Epox_hydrolase-like"/>
</dbReference>
<evidence type="ECO:0000313" key="4">
    <source>
        <dbReference type="EMBL" id="PWN88740.1"/>
    </source>
</evidence>
<gene>
    <name evidence="4" type="ORF">FA10DRAFT_288265</name>
</gene>